<dbReference type="GeneID" id="107818836"/>
<comment type="catalytic activity">
    <reaction evidence="1">
        <text>ATP + H2O = ADP + phosphate + H(+)</text>
        <dbReference type="Rhea" id="RHEA:13065"/>
        <dbReference type="ChEBI" id="CHEBI:15377"/>
        <dbReference type="ChEBI" id="CHEBI:15378"/>
        <dbReference type="ChEBI" id="CHEBI:30616"/>
        <dbReference type="ChEBI" id="CHEBI:43474"/>
        <dbReference type="ChEBI" id="CHEBI:456216"/>
        <dbReference type="EC" id="5.6.2.3"/>
    </reaction>
</comment>
<dbReference type="Proteomes" id="UP000790787">
    <property type="component" value="Chromosome 12"/>
</dbReference>
<dbReference type="Gene3D" id="3.40.50.300">
    <property type="entry name" value="P-loop containing nucleotide triphosphate hydrolases"/>
    <property type="match status" value="1"/>
</dbReference>
<dbReference type="RefSeq" id="XP_016500374.1">
    <property type="nucleotide sequence ID" value="XM_016644888.1"/>
</dbReference>
<dbReference type="PANTHER" id="PTHR10492:SF100">
    <property type="entry name" value="ATP-DEPENDENT DNA HELICASE"/>
    <property type="match status" value="1"/>
</dbReference>
<keyword evidence="1" id="KW-0547">Nucleotide-binding</keyword>
<dbReference type="GO" id="GO:0000723">
    <property type="term" value="P:telomere maintenance"/>
    <property type="evidence" value="ECO:0007669"/>
    <property type="project" value="InterPro"/>
</dbReference>
<evidence type="ECO:0000256" key="1">
    <source>
        <dbReference type="RuleBase" id="RU363044"/>
    </source>
</evidence>
<comment type="similarity">
    <text evidence="1">Belongs to the helicase family.</text>
</comment>
<keyword evidence="1" id="KW-0234">DNA repair</keyword>
<keyword evidence="1" id="KW-0378">Hydrolase</keyword>
<dbReference type="PANTHER" id="PTHR10492">
    <property type="match status" value="1"/>
</dbReference>
<dbReference type="OrthoDB" id="1927241at2759"/>
<keyword evidence="2" id="KW-1185">Reference proteome</keyword>
<gene>
    <name evidence="3" type="primary">LOC107818836</name>
</gene>
<dbReference type="GO" id="GO:0006281">
    <property type="term" value="P:DNA repair"/>
    <property type="evidence" value="ECO:0007669"/>
    <property type="project" value="UniProtKB-KW"/>
</dbReference>
<dbReference type="Pfam" id="PF05970">
    <property type="entry name" value="PIF1"/>
    <property type="match status" value="1"/>
</dbReference>
<organism evidence="2 3">
    <name type="scientific">Nicotiana tabacum</name>
    <name type="common">Common tobacco</name>
    <dbReference type="NCBI Taxonomy" id="4097"/>
    <lineage>
        <taxon>Eukaryota</taxon>
        <taxon>Viridiplantae</taxon>
        <taxon>Streptophyta</taxon>
        <taxon>Embryophyta</taxon>
        <taxon>Tracheophyta</taxon>
        <taxon>Spermatophyta</taxon>
        <taxon>Magnoliopsida</taxon>
        <taxon>eudicotyledons</taxon>
        <taxon>Gunneridae</taxon>
        <taxon>Pentapetalae</taxon>
        <taxon>asterids</taxon>
        <taxon>lamiids</taxon>
        <taxon>Solanales</taxon>
        <taxon>Solanaceae</taxon>
        <taxon>Nicotianoideae</taxon>
        <taxon>Nicotianeae</taxon>
        <taxon>Nicotiana</taxon>
    </lineage>
</organism>
<dbReference type="GO" id="GO:0043139">
    <property type="term" value="F:5'-3' DNA helicase activity"/>
    <property type="evidence" value="ECO:0007669"/>
    <property type="project" value="UniProtKB-EC"/>
</dbReference>
<dbReference type="KEGG" id="nta:107818836"/>
<dbReference type="InterPro" id="IPR010285">
    <property type="entry name" value="DNA_helicase_pif1-like_DEAD"/>
</dbReference>
<reference evidence="3" key="2">
    <citation type="submission" date="2025-08" db="UniProtKB">
        <authorList>
            <consortium name="RefSeq"/>
        </authorList>
    </citation>
    <scope>IDENTIFICATION</scope>
</reference>
<dbReference type="GO" id="GO:0006310">
    <property type="term" value="P:DNA recombination"/>
    <property type="evidence" value="ECO:0007669"/>
    <property type="project" value="UniProtKB-KW"/>
</dbReference>
<dbReference type="EC" id="5.6.2.3" evidence="1"/>
<evidence type="ECO:0000313" key="3">
    <source>
        <dbReference type="RefSeq" id="XP_016500374.1"/>
    </source>
</evidence>
<keyword evidence="1" id="KW-0067">ATP-binding</keyword>
<sequence length="231" mass="26321">MDAAINEYKIVQETIRPSTIAKEAKEVHFERMIIVSEQDISLYKKLNRDQLKAYNIIIERIFSCRAGAFFIDGPGGTGKIFLYRALLATIQSKRYIALAMTTSDVAASILPGGRTAHSRFKIPINIDDNFSCNISKQSALACLIREAKLIAFDFLLKGLMDANTLFGGKVVVFGDDFRQTLLVVRNGKKEDFINESLLYSDIWEELERLPLSENMRAKENWKLIRKNKLYK</sequence>
<dbReference type="GO" id="GO:0016887">
    <property type="term" value="F:ATP hydrolysis activity"/>
    <property type="evidence" value="ECO:0007669"/>
    <property type="project" value="RHEA"/>
</dbReference>
<accession>A0A1S4CH96</accession>
<comment type="cofactor">
    <cofactor evidence="1">
        <name>Mg(2+)</name>
        <dbReference type="ChEBI" id="CHEBI:18420"/>
    </cofactor>
</comment>
<dbReference type="GO" id="GO:0005524">
    <property type="term" value="F:ATP binding"/>
    <property type="evidence" value="ECO:0007669"/>
    <property type="project" value="UniProtKB-KW"/>
</dbReference>
<proteinExistence type="inferred from homology"/>
<reference evidence="2" key="1">
    <citation type="journal article" date="2014" name="Nat. Commun.">
        <title>The tobacco genome sequence and its comparison with those of tomato and potato.</title>
        <authorList>
            <person name="Sierro N."/>
            <person name="Battey J.N."/>
            <person name="Ouadi S."/>
            <person name="Bakaher N."/>
            <person name="Bovet L."/>
            <person name="Willig A."/>
            <person name="Goepfert S."/>
            <person name="Peitsch M.C."/>
            <person name="Ivanov N.V."/>
        </authorList>
    </citation>
    <scope>NUCLEOTIDE SEQUENCE [LARGE SCALE GENOMIC DNA]</scope>
</reference>
<keyword evidence="1" id="KW-0227">DNA damage</keyword>
<keyword evidence="1" id="KW-0347">Helicase</keyword>
<dbReference type="STRING" id="4097.A0A1S4CH96"/>
<keyword evidence="1" id="KW-0233">DNA recombination</keyword>
<dbReference type="AlphaFoldDB" id="A0A1S4CH96"/>
<dbReference type="SUPFAM" id="SSF52540">
    <property type="entry name" value="P-loop containing nucleoside triphosphate hydrolases"/>
    <property type="match status" value="1"/>
</dbReference>
<dbReference type="PaxDb" id="4097-A0A1S4CH96"/>
<name>A0A1S4CH96_TOBAC</name>
<evidence type="ECO:0000313" key="2">
    <source>
        <dbReference type="Proteomes" id="UP000790787"/>
    </source>
</evidence>
<protein>
    <recommendedName>
        <fullName evidence="1">ATP-dependent DNA helicase</fullName>
        <ecNumber evidence="1">5.6.2.3</ecNumber>
    </recommendedName>
</protein>
<dbReference type="InterPro" id="IPR027417">
    <property type="entry name" value="P-loop_NTPase"/>
</dbReference>